<evidence type="ECO:0000313" key="1">
    <source>
        <dbReference type="EMBL" id="QDU36849.1"/>
    </source>
</evidence>
<accession>A0A517Z2Y9</accession>
<proteinExistence type="predicted"/>
<dbReference type="EMBL" id="CP036275">
    <property type="protein sequence ID" value="QDU36849.1"/>
    <property type="molecule type" value="Genomic_DNA"/>
</dbReference>
<dbReference type="KEGG" id="mri:Mal4_11490"/>
<organism evidence="1 2">
    <name type="scientific">Maioricimonas rarisocia</name>
    <dbReference type="NCBI Taxonomy" id="2528026"/>
    <lineage>
        <taxon>Bacteria</taxon>
        <taxon>Pseudomonadati</taxon>
        <taxon>Planctomycetota</taxon>
        <taxon>Planctomycetia</taxon>
        <taxon>Planctomycetales</taxon>
        <taxon>Planctomycetaceae</taxon>
        <taxon>Maioricimonas</taxon>
    </lineage>
</organism>
<dbReference type="Proteomes" id="UP000320496">
    <property type="component" value="Chromosome"/>
</dbReference>
<name>A0A517Z2Y9_9PLAN</name>
<gene>
    <name evidence="1" type="ORF">Mal4_11490</name>
</gene>
<sequence length="103" mass="11476">MLAISGEHATRLGEQRSLLIAPRDWGRGGFAQPERRHCMEAGCVTRRSFCAAPLCQRGGRARRRTPASPYAARICTVSSYPGGYDARNSIDWRDSLIRIVPCR</sequence>
<dbReference type="AlphaFoldDB" id="A0A517Z2Y9"/>
<protein>
    <submittedName>
        <fullName evidence="1">Uncharacterized protein</fullName>
    </submittedName>
</protein>
<keyword evidence="2" id="KW-1185">Reference proteome</keyword>
<reference evidence="1 2" key="1">
    <citation type="submission" date="2019-02" db="EMBL/GenBank/DDBJ databases">
        <title>Deep-cultivation of Planctomycetes and their phenomic and genomic characterization uncovers novel biology.</title>
        <authorList>
            <person name="Wiegand S."/>
            <person name="Jogler M."/>
            <person name="Boedeker C."/>
            <person name="Pinto D."/>
            <person name="Vollmers J."/>
            <person name="Rivas-Marin E."/>
            <person name="Kohn T."/>
            <person name="Peeters S.H."/>
            <person name="Heuer A."/>
            <person name="Rast P."/>
            <person name="Oberbeckmann S."/>
            <person name="Bunk B."/>
            <person name="Jeske O."/>
            <person name="Meyerdierks A."/>
            <person name="Storesund J.E."/>
            <person name="Kallscheuer N."/>
            <person name="Luecker S."/>
            <person name="Lage O.M."/>
            <person name="Pohl T."/>
            <person name="Merkel B.J."/>
            <person name="Hornburger P."/>
            <person name="Mueller R.-W."/>
            <person name="Bruemmer F."/>
            <person name="Labrenz M."/>
            <person name="Spormann A.M."/>
            <person name="Op den Camp H."/>
            <person name="Overmann J."/>
            <person name="Amann R."/>
            <person name="Jetten M.S.M."/>
            <person name="Mascher T."/>
            <person name="Medema M.H."/>
            <person name="Devos D.P."/>
            <person name="Kaster A.-K."/>
            <person name="Ovreas L."/>
            <person name="Rohde M."/>
            <person name="Galperin M.Y."/>
            <person name="Jogler C."/>
        </authorList>
    </citation>
    <scope>NUCLEOTIDE SEQUENCE [LARGE SCALE GENOMIC DNA]</scope>
    <source>
        <strain evidence="1 2">Mal4</strain>
    </source>
</reference>
<evidence type="ECO:0000313" key="2">
    <source>
        <dbReference type="Proteomes" id="UP000320496"/>
    </source>
</evidence>